<evidence type="ECO:0000313" key="4">
    <source>
        <dbReference type="Proteomes" id="UP001487740"/>
    </source>
</evidence>
<proteinExistence type="predicted"/>
<name>A0AAW0V3D5_SCYPA</name>
<feature type="transmembrane region" description="Helical" evidence="2">
    <location>
        <begin position="78"/>
        <end position="102"/>
    </location>
</feature>
<accession>A0AAW0V3D5</accession>
<reference evidence="3 4" key="1">
    <citation type="submission" date="2023-03" db="EMBL/GenBank/DDBJ databases">
        <title>High-quality genome of Scylla paramamosain provides insights in environmental adaptation.</title>
        <authorList>
            <person name="Zhang L."/>
        </authorList>
    </citation>
    <scope>NUCLEOTIDE SEQUENCE [LARGE SCALE GENOMIC DNA]</scope>
    <source>
        <strain evidence="3">LZ_2023a</strain>
        <tissue evidence="3">Muscle</tissue>
    </source>
</reference>
<keyword evidence="2" id="KW-0812">Transmembrane</keyword>
<dbReference type="EMBL" id="JARAKH010000002">
    <property type="protein sequence ID" value="KAK8405978.1"/>
    <property type="molecule type" value="Genomic_DNA"/>
</dbReference>
<feature type="region of interest" description="Disordered" evidence="1">
    <location>
        <begin position="136"/>
        <end position="155"/>
    </location>
</feature>
<evidence type="ECO:0000313" key="3">
    <source>
        <dbReference type="EMBL" id="KAK8405978.1"/>
    </source>
</evidence>
<dbReference type="AlphaFoldDB" id="A0AAW0V3D5"/>
<gene>
    <name evidence="3" type="ORF">O3P69_006999</name>
</gene>
<evidence type="ECO:0000256" key="2">
    <source>
        <dbReference type="SAM" id="Phobius"/>
    </source>
</evidence>
<keyword evidence="4" id="KW-1185">Reference proteome</keyword>
<evidence type="ECO:0000256" key="1">
    <source>
        <dbReference type="SAM" id="MobiDB-lite"/>
    </source>
</evidence>
<organism evidence="3 4">
    <name type="scientific">Scylla paramamosain</name>
    <name type="common">Mud crab</name>
    <dbReference type="NCBI Taxonomy" id="85552"/>
    <lineage>
        <taxon>Eukaryota</taxon>
        <taxon>Metazoa</taxon>
        <taxon>Ecdysozoa</taxon>
        <taxon>Arthropoda</taxon>
        <taxon>Crustacea</taxon>
        <taxon>Multicrustacea</taxon>
        <taxon>Malacostraca</taxon>
        <taxon>Eumalacostraca</taxon>
        <taxon>Eucarida</taxon>
        <taxon>Decapoda</taxon>
        <taxon>Pleocyemata</taxon>
        <taxon>Brachyura</taxon>
        <taxon>Eubrachyura</taxon>
        <taxon>Portunoidea</taxon>
        <taxon>Portunidae</taxon>
        <taxon>Portuninae</taxon>
        <taxon>Scylla</taxon>
    </lineage>
</organism>
<keyword evidence="2" id="KW-0472">Membrane</keyword>
<protein>
    <submittedName>
        <fullName evidence="3">Uncharacterized protein</fullName>
    </submittedName>
</protein>
<keyword evidence="2" id="KW-1133">Transmembrane helix</keyword>
<dbReference type="Proteomes" id="UP001487740">
    <property type="component" value="Unassembled WGS sequence"/>
</dbReference>
<sequence>MVPLTGFEGVRAKVTTNMGTFTAWFPIMNHCPIGDSRWWQVLLEVKKHTSSTLTANLSVTSSSVPESRAHQHKGLTSIQLGGVVVAVIVVIVMMMVVVLLIIRRRAQRENEQGSQLTHSIQEVNVSRNSLYESFDQYQQHSSGPGQGDGPADTQC</sequence>
<comment type="caution">
    <text evidence="3">The sequence shown here is derived from an EMBL/GenBank/DDBJ whole genome shotgun (WGS) entry which is preliminary data.</text>
</comment>